<proteinExistence type="predicted"/>
<feature type="region of interest" description="Disordered" evidence="1">
    <location>
        <begin position="220"/>
        <end position="239"/>
    </location>
</feature>
<accession>A0A8H7T4P9</accession>
<name>A0A8H7T4P9_9HELO</name>
<dbReference type="Pfam" id="PF12511">
    <property type="entry name" value="DUF3716"/>
    <property type="match status" value="1"/>
</dbReference>
<feature type="region of interest" description="Disordered" evidence="1">
    <location>
        <begin position="291"/>
        <end position="315"/>
    </location>
</feature>
<evidence type="ECO:0000256" key="1">
    <source>
        <dbReference type="SAM" id="MobiDB-lite"/>
    </source>
</evidence>
<keyword evidence="3" id="KW-1185">Reference proteome</keyword>
<dbReference type="InterPro" id="IPR022190">
    <property type="entry name" value="DUF3716"/>
</dbReference>
<sequence length="398" mass="43627">MRASPEEDDDEEEYHSDTIIVKNGLQWQVEDKTDSMSSPGIDLAKINTPRNLESPEPFEEDLSAANYANIDTQPQQTPLRTQRPRNRIIATTMEERLQQMPKLRELPWRDGVEDGADNETGGESRRKQIRFGCLLATRGDIQEVPCQSCANGRGKFNVCVALDGYFKGACASCQLSGRPNRCSIKKNDVGELVGSPTLNPPLAEDVSPLRIVDHQKMAAVYSHGPSQSAKRRKTDDTVPEWESARPQWEQELGESARQQLNQIVDRSWASINANSPAGMTGAHPMLNGMNGSAARPQAGNNNRNNSLSWASVNQPNPMSGQQFGNGGEGNAAGFRINMEQGRSEDTIPNEDGSAAIDALPKQKQRQVFGLVSGLQGGIEHLQRELNSLKRALGIDDGN</sequence>
<gene>
    <name evidence="2" type="ORF">IFR04_011721</name>
</gene>
<dbReference type="Proteomes" id="UP000664132">
    <property type="component" value="Unassembled WGS sequence"/>
</dbReference>
<comment type="caution">
    <text evidence="2">The sequence shown here is derived from an EMBL/GenBank/DDBJ whole genome shotgun (WGS) entry which is preliminary data.</text>
</comment>
<feature type="compositionally biased region" description="Polar residues" evidence="1">
    <location>
        <begin position="298"/>
        <end position="315"/>
    </location>
</feature>
<reference evidence="2" key="1">
    <citation type="submission" date="2021-02" db="EMBL/GenBank/DDBJ databases">
        <title>Genome sequence Cadophora malorum strain M34.</title>
        <authorList>
            <person name="Stefanovic E."/>
            <person name="Vu D."/>
            <person name="Scully C."/>
            <person name="Dijksterhuis J."/>
            <person name="Roader J."/>
            <person name="Houbraken J."/>
        </authorList>
    </citation>
    <scope>NUCLEOTIDE SEQUENCE</scope>
    <source>
        <strain evidence="2">M34</strain>
    </source>
</reference>
<evidence type="ECO:0000313" key="3">
    <source>
        <dbReference type="Proteomes" id="UP000664132"/>
    </source>
</evidence>
<dbReference type="OrthoDB" id="3589576at2759"/>
<evidence type="ECO:0000313" key="2">
    <source>
        <dbReference type="EMBL" id="KAG4415129.1"/>
    </source>
</evidence>
<feature type="region of interest" description="Disordered" evidence="1">
    <location>
        <begin position="32"/>
        <end position="56"/>
    </location>
</feature>
<protein>
    <submittedName>
        <fullName evidence="2">Uncharacterized protein</fullName>
    </submittedName>
</protein>
<organism evidence="2 3">
    <name type="scientific">Cadophora malorum</name>
    <dbReference type="NCBI Taxonomy" id="108018"/>
    <lineage>
        <taxon>Eukaryota</taxon>
        <taxon>Fungi</taxon>
        <taxon>Dikarya</taxon>
        <taxon>Ascomycota</taxon>
        <taxon>Pezizomycotina</taxon>
        <taxon>Leotiomycetes</taxon>
        <taxon>Helotiales</taxon>
        <taxon>Ploettnerulaceae</taxon>
        <taxon>Cadophora</taxon>
    </lineage>
</organism>
<dbReference type="AlphaFoldDB" id="A0A8H7T4P9"/>
<dbReference type="EMBL" id="JAFJYH010000234">
    <property type="protein sequence ID" value="KAG4415129.1"/>
    <property type="molecule type" value="Genomic_DNA"/>
</dbReference>